<evidence type="ECO:0000256" key="6">
    <source>
        <dbReference type="ARBA" id="ARBA00024195"/>
    </source>
</evidence>
<gene>
    <name evidence="9" type="ORF">HERILL_LOCUS1240</name>
</gene>
<keyword evidence="7" id="KW-0645">Protease</keyword>
<dbReference type="PRINTS" id="PR00722">
    <property type="entry name" value="CHYMOTRYPSIN"/>
</dbReference>
<keyword evidence="1" id="KW-0732">Signal</keyword>
<name>A0A7R8UBY2_HERIL</name>
<keyword evidence="7" id="KW-0378">Hydrolase</keyword>
<dbReference type="EMBL" id="LR899009">
    <property type="protein sequence ID" value="CAD7077942.1"/>
    <property type="molecule type" value="Genomic_DNA"/>
</dbReference>
<dbReference type="InterPro" id="IPR033116">
    <property type="entry name" value="TRYPSIN_SER"/>
</dbReference>
<dbReference type="PANTHER" id="PTHR24256">
    <property type="entry name" value="TRYPTASE-RELATED"/>
    <property type="match status" value="1"/>
</dbReference>
<dbReference type="PROSITE" id="PS00135">
    <property type="entry name" value="TRYPSIN_SER"/>
    <property type="match status" value="1"/>
</dbReference>
<dbReference type="InterPro" id="IPR001254">
    <property type="entry name" value="Trypsin_dom"/>
</dbReference>
<evidence type="ECO:0000256" key="2">
    <source>
        <dbReference type="ARBA" id="ARBA00022837"/>
    </source>
</evidence>
<keyword evidence="7" id="KW-0720">Serine protease</keyword>
<protein>
    <recommendedName>
        <fullName evidence="8">Peptidase S1 domain-containing protein</fullName>
    </recommendedName>
</protein>
<reference evidence="9 10" key="1">
    <citation type="submission" date="2020-11" db="EMBL/GenBank/DDBJ databases">
        <authorList>
            <person name="Wallbank WR R."/>
            <person name="Pardo Diaz C."/>
            <person name="Kozak K."/>
            <person name="Martin S."/>
            <person name="Jiggins C."/>
            <person name="Moest M."/>
            <person name="Warren A I."/>
            <person name="Generalovic N T."/>
            <person name="Byers J.R.P. K."/>
            <person name="Montejo-Kovacevich G."/>
            <person name="Yen C E."/>
        </authorList>
    </citation>
    <scope>NUCLEOTIDE SEQUENCE [LARGE SCALE GENOMIC DNA]</scope>
</reference>
<dbReference type="FunFam" id="2.40.10.10:FF:000028">
    <property type="entry name" value="Serine protease easter"/>
    <property type="match status" value="1"/>
</dbReference>
<dbReference type="SMART" id="SM00020">
    <property type="entry name" value="Tryp_SPc"/>
    <property type="match status" value="1"/>
</dbReference>
<dbReference type="OrthoDB" id="9028152at2759"/>
<feature type="domain" description="Peptidase S1" evidence="8">
    <location>
        <begin position="1"/>
        <end position="249"/>
    </location>
</feature>
<dbReference type="Pfam" id="PF00089">
    <property type="entry name" value="Trypsin"/>
    <property type="match status" value="1"/>
</dbReference>
<sequence length="250" mass="27786">MESELGEFPSLAILHYVNSNGFSTFPCGGTLINKQHILTAAHCVTGAILEKSGKLHKVRLGEHDLSQTVCTNGTCNNGVIEMDIEKIIIHKGYDDRSKIHDIALIRFSKEIDNYETNISPVCLRWIPQSPNPELLPTHNFTAVGWGRTLDAKRSNVSNKLEIPWYHHEDCKQRYSKVRINITDTQICAGGKFKEDTCDGDSGGPLLSNIDGCDYLDGIVSSGKGCGLEDWPGIYTNVTAHKDWIMENLKL</sequence>
<proteinExistence type="inferred from homology"/>
<evidence type="ECO:0000313" key="10">
    <source>
        <dbReference type="Proteomes" id="UP000594454"/>
    </source>
</evidence>
<evidence type="ECO:0000256" key="1">
    <source>
        <dbReference type="ARBA" id="ARBA00022729"/>
    </source>
</evidence>
<evidence type="ECO:0000256" key="4">
    <source>
        <dbReference type="ARBA" id="ARBA00023157"/>
    </source>
</evidence>
<dbReference type="InParanoid" id="A0A7R8UBY2"/>
<dbReference type="SUPFAM" id="SSF50494">
    <property type="entry name" value="Trypsin-like serine proteases"/>
    <property type="match status" value="1"/>
</dbReference>
<organism evidence="9 10">
    <name type="scientific">Hermetia illucens</name>
    <name type="common">Black soldier fly</name>
    <dbReference type="NCBI Taxonomy" id="343691"/>
    <lineage>
        <taxon>Eukaryota</taxon>
        <taxon>Metazoa</taxon>
        <taxon>Ecdysozoa</taxon>
        <taxon>Arthropoda</taxon>
        <taxon>Hexapoda</taxon>
        <taxon>Insecta</taxon>
        <taxon>Pterygota</taxon>
        <taxon>Neoptera</taxon>
        <taxon>Endopterygota</taxon>
        <taxon>Diptera</taxon>
        <taxon>Brachycera</taxon>
        <taxon>Stratiomyomorpha</taxon>
        <taxon>Stratiomyidae</taxon>
        <taxon>Hermetiinae</taxon>
        <taxon>Hermetia</taxon>
    </lineage>
</organism>
<dbReference type="InterPro" id="IPR051487">
    <property type="entry name" value="Ser/Thr_Proteases_Immune/Dev"/>
</dbReference>
<dbReference type="CDD" id="cd00190">
    <property type="entry name" value="Tryp_SPc"/>
    <property type="match status" value="1"/>
</dbReference>
<dbReference type="Proteomes" id="UP000594454">
    <property type="component" value="Chromosome 1"/>
</dbReference>
<dbReference type="InterPro" id="IPR001314">
    <property type="entry name" value="Peptidase_S1A"/>
</dbReference>
<evidence type="ECO:0000256" key="5">
    <source>
        <dbReference type="ARBA" id="ARBA00023180"/>
    </source>
</evidence>
<evidence type="ECO:0000256" key="7">
    <source>
        <dbReference type="RuleBase" id="RU363034"/>
    </source>
</evidence>
<dbReference type="Gene3D" id="2.40.10.10">
    <property type="entry name" value="Trypsin-like serine proteases"/>
    <property type="match status" value="2"/>
</dbReference>
<dbReference type="GO" id="GO:0006508">
    <property type="term" value="P:proteolysis"/>
    <property type="evidence" value="ECO:0007669"/>
    <property type="project" value="UniProtKB-KW"/>
</dbReference>
<dbReference type="InterPro" id="IPR018114">
    <property type="entry name" value="TRYPSIN_HIS"/>
</dbReference>
<dbReference type="InterPro" id="IPR009003">
    <property type="entry name" value="Peptidase_S1_PA"/>
</dbReference>
<comment type="similarity">
    <text evidence="6">Belongs to the peptidase S1 family. CLIP subfamily.</text>
</comment>
<keyword evidence="3" id="KW-0865">Zymogen</keyword>
<evidence type="ECO:0000259" key="8">
    <source>
        <dbReference type="PROSITE" id="PS50240"/>
    </source>
</evidence>
<keyword evidence="4" id="KW-1015">Disulfide bond</keyword>
<evidence type="ECO:0000313" key="9">
    <source>
        <dbReference type="EMBL" id="CAD7077942.1"/>
    </source>
</evidence>
<dbReference type="PROSITE" id="PS50240">
    <property type="entry name" value="TRYPSIN_DOM"/>
    <property type="match status" value="1"/>
</dbReference>
<keyword evidence="10" id="KW-1185">Reference proteome</keyword>
<dbReference type="PROSITE" id="PS00134">
    <property type="entry name" value="TRYPSIN_HIS"/>
    <property type="match status" value="1"/>
</dbReference>
<accession>A0A7R8UBY2</accession>
<dbReference type="AlphaFoldDB" id="A0A7R8UBY2"/>
<dbReference type="InterPro" id="IPR043504">
    <property type="entry name" value="Peptidase_S1_PA_chymotrypsin"/>
</dbReference>
<dbReference type="GO" id="GO:0004252">
    <property type="term" value="F:serine-type endopeptidase activity"/>
    <property type="evidence" value="ECO:0007669"/>
    <property type="project" value="InterPro"/>
</dbReference>
<keyword evidence="2" id="KW-0106">Calcium</keyword>
<keyword evidence="5" id="KW-0325">Glycoprotein</keyword>
<evidence type="ECO:0000256" key="3">
    <source>
        <dbReference type="ARBA" id="ARBA00023145"/>
    </source>
</evidence>